<evidence type="ECO:0008006" key="4">
    <source>
        <dbReference type="Google" id="ProtNLM"/>
    </source>
</evidence>
<proteinExistence type="predicted"/>
<keyword evidence="1" id="KW-0732">Signal</keyword>
<dbReference type="EMBL" id="JARKHS020004939">
    <property type="protein sequence ID" value="KAK8784009.1"/>
    <property type="molecule type" value="Genomic_DNA"/>
</dbReference>
<name>A0AAQ4FAA2_AMBAM</name>
<accession>A0AAQ4FAA2</accession>
<organism evidence="2 3">
    <name type="scientific">Amblyomma americanum</name>
    <name type="common">Lone star tick</name>
    <dbReference type="NCBI Taxonomy" id="6943"/>
    <lineage>
        <taxon>Eukaryota</taxon>
        <taxon>Metazoa</taxon>
        <taxon>Ecdysozoa</taxon>
        <taxon>Arthropoda</taxon>
        <taxon>Chelicerata</taxon>
        <taxon>Arachnida</taxon>
        <taxon>Acari</taxon>
        <taxon>Parasitiformes</taxon>
        <taxon>Ixodida</taxon>
        <taxon>Ixodoidea</taxon>
        <taxon>Ixodidae</taxon>
        <taxon>Amblyomminae</taxon>
        <taxon>Amblyomma</taxon>
    </lineage>
</organism>
<comment type="caution">
    <text evidence="2">The sequence shown here is derived from an EMBL/GenBank/DDBJ whole genome shotgun (WGS) entry which is preliminary data.</text>
</comment>
<evidence type="ECO:0000313" key="2">
    <source>
        <dbReference type="EMBL" id="KAK8784009.1"/>
    </source>
</evidence>
<dbReference type="AlphaFoldDB" id="A0AAQ4FAA2"/>
<reference evidence="2 3" key="1">
    <citation type="journal article" date="2023" name="Arcadia Sci">
        <title>De novo assembly of a long-read Amblyomma americanum tick genome.</title>
        <authorList>
            <person name="Chou S."/>
            <person name="Poskanzer K.E."/>
            <person name="Rollins M."/>
            <person name="Thuy-Boun P.S."/>
        </authorList>
    </citation>
    <scope>NUCLEOTIDE SEQUENCE [LARGE SCALE GENOMIC DNA]</scope>
    <source>
        <strain evidence="2">F_SG_1</strain>
        <tissue evidence="2">Salivary glands</tissue>
    </source>
</reference>
<dbReference type="Proteomes" id="UP001321473">
    <property type="component" value="Unassembled WGS sequence"/>
</dbReference>
<keyword evidence="3" id="KW-1185">Reference proteome</keyword>
<feature type="signal peptide" evidence="1">
    <location>
        <begin position="1"/>
        <end position="19"/>
    </location>
</feature>
<feature type="chain" id="PRO_5042969484" description="Secreted protein" evidence="1">
    <location>
        <begin position="20"/>
        <end position="151"/>
    </location>
</feature>
<protein>
    <recommendedName>
        <fullName evidence="4">Secreted protein</fullName>
    </recommendedName>
</protein>
<sequence length="151" mass="16458">MRLTLLLHMQVFFTLGTSAVLGPTGQAMSPCLIEPFSSAASGWKLTAVSTIVDKRGSLVINVSKLHSDTDSIDCDPPIFFEYQEPRDYNQAYLNPLRFGYVGFGAGTLADMRLTLLLHMLRRIPTAAMEGNNRVAAFVLVAETGMVVGKFG</sequence>
<evidence type="ECO:0000313" key="3">
    <source>
        <dbReference type="Proteomes" id="UP001321473"/>
    </source>
</evidence>
<evidence type="ECO:0000256" key="1">
    <source>
        <dbReference type="SAM" id="SignalP"/>
    </source>
</evidence>
<gene>
    <name evidence="2" type="ORF">V5799_009625</name>
</gene>